<dbReference type="KEGG" id="pta:HPL003_22235"/>
<sequence>MENGDFGIQVTKETSQNRVYFNQNLGTYVQHSLWTEGNNFLE</sequence>
<dbReference type="AlphaFoldDB" id="G7VQI4"/>
<organism evidence="1 2">
    <name type="scientific">Paenibacillus terrae (strain HPL-003)</name>
    <dbReference type="NCBI Taxonomy" id="985665"/>
    <lineage>
        <taxon>Bacteria</taxon>
        <taxon>Bacillati</taxon>
        <taxon>Bacillota</taxon>
        <taxon>Bacilli</taxon>
        <taxon>Bacillales</taxon>
        <taxon>Paenibacillaceae</taxon>
        <taxon>Paenibacillus</taxon>
    </lineage>
</organism>
<evidence type="ECO:0000313" key="1">
    <source>
        <dbReference type="EMBL" id="AET61173.1"/>
    </source>
</evidence>
<dbReference type="Proteomes" id="UP000005876">
    <property type="component" value="Chromosome"/>
</dbReference>
<reference evidence="1 2" key="3">
    <citation type="journal article" date="2012" name="J. Bacteriol.">
        <title>Genome Sequence of Paenibacillus terrae HPL-003, a Xylanase-Producing Bacterium Isolated from Soil Found in Forest Residue.</title>
        <authorList>
            <person name="Shin S.H."/>
            <person name="Kim S."/>
            <person name="Kim J.Y."/>
            <person name="Song H.Y."/>
            <person name="Cho S.J."/>
            <person name="Kim D.R."/>
            <person name="Lee K.I."/>
            <person name="Lim H.K."/>
            <person name="Park N.J."/>
            <person name="Hwang I.T."/>
            <person name="Yang K.S."/>
        </authorList>
    </citation>
    <scope>NUCLEOTIDE SEQUENCE [LARGE SCALE GENOMIC DNA]</scope>
    <source>
        <strain evidence="1 2">HPL-003</strain>
    </source>
</reference>
<reference key="2">
    <citation type="submission" date="2011-11" db="EMBL/GenBank/DDBJ databases">
        <authorList>
            <person name="Shin S.H."/>
            <person name="Kim S."/>
            <person name="Kim J.Y."/>
        </authorList>
    </citation>
    <scope>NUCLEOTIDE SEQUENCE</scope>
    <source>
        <strain>HPL-003</strain>
    </source>
</reference>
<dbReference type="HOGENOM" id="CLU_3255128_0_0_9"/>
<dbReference type="EMBL" id="CP003107">
    <property type="protein sequence ID" value="AET61173.1"/>
    <property type="molecule type" value="Genomic_DNA"/>
</dbReference>
<reference evidence="2" key="1">
    <citation type="submission" date="2011-11" db="EMBL/GenBank/DDBJ databases">
        <title>Complete sequence of Paenibacillus terrae HPL-003.</title>
        <authorList>
            <person name="Shin S.H."/>
            <person name="Kim S."/>
            <person name="Kim J.Y."/>
        </authorList>
    </citation>
    <scope>NUCLEOTIDE SEQUENCE [LARGE SCALE GENOMIC DNA]</scope>
    <source>
        <strain evidence="2">HPL-003</strain>
    </source>
</reference>
<gene>
    <name evidence="1" type="ordered locus">HPL003_22235</name>
</gene>
<evidence type="ECO:0000313" key="2">
    <source>
        <dbReference type="Proteomes" id="UP000005876"/>
    </source>
</evidence>
<name>G7VQI4_PAETH</name>
<protein>
    <submittedName>
        <fullName evidence="1">Uncharacterized protein</fullName>
    </submittedName>
</protein>
<proteinExistence type="predicted"/>
<accession>G7VQI4</accession>